<accession>A0A195C8L9</accession>
<dbReference type="STRING" id="456900.A0A195C8L9"/>
<proteinExistence type="predicted"/>
<evidence type="ECO:0000313" key="2">
    <source>
        <dbReference type="Proteomes" id="UP000078542"/>
    </source>
</evidence>
<dbReference type="EMBL" id="KQ978205">
    <property type="protein sequence ID" value="KYM96468.1"/>
    <property type="molecule type" value="Genomic_DNA"/>
</dbReference>
<evidence type="ECO:0000313" key="1">
    <source>
        <dbReference type="EMBL" id="KYM96468.1"/>
    </source>
</evidence>
<gene>
    <name evidence="1" type="ORF">ALC62_12835</name>
</gene>
<dbReference type="Proteomes" id="UP000078542">
    <property type="component" value="Unassembled WGS sequence"/>
</dbReference>
<organism evidence="1 2">
    <name type="scientific">Cyphomyrmex costatus</name>
    <dbReference type="NCBI Taxonomy" id="456900"/>
    <lineage>
        <taxon>Eukaryota</taxon>
        <taxon>Metazoa</taxon>
        <taxon>Ecdysozoa</taxon>
        <taxon>Arthropoda</taxon>
        <taxon>Hexapoda</taxon>
        <taxon>Insecta</taxon>
        <taxon>Pterygota</taxon>
        <taxon>Neoptera</taxon>
        <taxon>Endopterygota</taxon>
        <taxon>Hymenoptera</taxon>
        <taxon>Apocrita</taxon>
        <taxon>Aculeata</taxon>
        <taxon>Formicoidea</taxon>
        <taxon>Formicidae</taxon>
        <taxon>Myrmicinae</taxon>
        <taxon>Cyphomyrmex</taxon>
    </lineage>
</organism>
<dbReference type="Pfam" id="PF14802">
    <property type="entry name" value="TMEM192"/>
    <property type="match status" value="1"/>
</dbReference>
<keyword evidence="2" id="KW-1185">Reference proteome</keyword>
<name>A0A195C8L9_9HYME</name>
<dbReference type="AlphaFoldDB" id="A0A195C8L9"/>
<sequence length="117" mass="13597">MEDEECFQPILSSQEEDNFQQLNTVSIVSIPLLLGVERVMKFNRLRPSPDVTRDEWLSSFTQDSYSGMGEIGYRQRGKNLEELLEKQADLIRYLKDHNVKLSHRIMLLASQPRVTQA</sequence>
<reference evidence="1 2" key="1">
    <citation type="submission" date="2016-03" db="EMBL/GenBank/DDBJ databases">
        <title>Cyphomyrmex costatus WGS genome.</title>
        <authorList>
            <person name="Nygaard S."/>
            <person name="Hu H."/>
            <person name="Boomsma J."/>
            <person name="Zhang G."/>
        </authorList>
    </citation>
    <scope>NUCLEOTIDE SEQUENCE [LARGE SCALE GENOMIC DNA]</scope>
    <source>
        <strain evidence="1">MS0001</strain>
        <tissue evidence="1">Whole body</tissue>
    </source>
</reference>
<protein>
    <submittedName>
        <fullName evidence="1">Uncharacterized protein</fullName>
    </submittedName>
</protein>
<dbReference type="InterPro" id="IPR029399">
    <property type="entry name" value="TMEM192"/>
</dbReference>